<dbReference type="InterPro" id="IPR035686">
    <property type="entry name" value="CPSase_GATase1"/>
</dbReference>
<comment type="similarity">
    <text evidence="3">Belongs to the CarB family.</text>
</comment>
<evidence type="ECO:0000256" key="1">
    <source>
        <dbReference type="ARBA" id="ARBA00001936"/>
    </source>
</evidence>
<reference evidence="18 19" key="1">
    <citation type="journal article" date="2012" name="BMC Genomics">
        <title>Comparative genomic analysis and phylogenetic position of Theileria equi.</title>
        <authorList>
            <person name="Kappmeyer L.S."/>
            <person name="Thiagarajan M."/>
            <person name="Herndon D.R."/>
            <person name="Ramsay J.D."/>
            <person name="Caler E."/>
            <person name="Djikeng A."/>
            <person name="Gillespie J.J."/>
            <person name="Lau A.O."/>
            <person name="Roalson E.H."/>
            <person name="Silva J.C."/>
            <person name="Silva M.G."/>
            <person name="Suarez C.E."/>
            <person name="Ueti M.W."/>
            <person name="Nene V.M."/>
            <person name="Mealey R.H."/>
            <person name="Knowles D.P."/>
            <person name="Brayton K.A."/>
        </authorList>
    </citation>
    <scope>NUCLEOTIDE SEQUENCE [LARGE SCALE GENOMIC DNA]</scope>
    <source>
        <strain evidence="18 19">WA</strain>
    </source>
</reference>
<dbReference type="Gene3D" id="3.30.470.20">
    <property type="entry name" value="ATP-grasp fold, B domain"/>
    <property type="match status" value="2"/>
</dbReference>
<dbReference type="InterPro" id="IPR036914">
    <property type="entry name" value="MGS-like_dom_sf"/>
</dbReference>
<dbReference type="FunFam" id="3.30.1490.20:FF:000001">
    <property type="entry name" value="Carbamoyl-phosphate synthase large chain"/>
    <property type="match status" value="1"/>
</dbReference>
<dbReference type="SMART" id="SM01096">
    <property type="entry name" value="CPSase_L_D3"/>
    <property type="match status" value="1"/>
</dbReference>
<evidence type="ECO:0000256" key="14">
    <source>
        <dbReference type="ARBA" id="ARBA00047359"/>
    </source>
</evidence>
<evidence type="ECO:0000256" key="2">
    <source>
        <dbReference type="ARBA" id="ARBA00004730"/>
    </source>
</evidence>
<dbReference type="Gene3D" id="1.10.1030.10">
    <property type="entry name" value="Carbamoyl-phosphate synthetase, large subunit oligomerisation domain"/>
    <property type="match status" value="1"/>
</dbReference>
<dbReference type="InterPro" id="IPR016185">
    <property type="entry name" value="PreATP-grasp_dom_sf"/>
</dbReference>
<dbReference type="Pfam" id="PF02786">
    <property type="entry name" value="CPSase_L_D2"/>
    <property type="match status" value="2"/>
</dbReference>
<keyword evidence="19" id="KW-1185">Reference proteome</keyword>
<keyword evidence="10 15" id="KW-0067">ATP-binding</keyword>
<dbReference type="PRINTS" id="PR00098">
    <property type="entry name" value="CPSASE"/>
</dbReference>
<dbReference type="SUPFAM" id="SSF52317">
    <property type="entry name" value="Class I glutamine amidotransferase-like"/>
    <property type="match status" value="1"/>
</dbReference>
<comment type="caution">
    <text evidence="18">The sequence shown here is derived from an EMBL/GenBank/DDBJ whole genome shotgun (WGS) entry which is preliminary data.</text>
</comment>
<dbReference type="Gene3D" id="3.30.1490.20">
    <property type="entry name" value="ATP-grasp fold, A domain"/>
    <property type="match status" value="1"/>
</dbReference>
<evidence type="ECO:0000313" key="18">
    <source>
        <dbReference type="EMBL" id="EKX71994.1"/>
    </source>
</evidence>
<dbReference type="InterPro" id="IPR011607">
    <property type="entry name" value="MGS-like_dom"/>
</dbReference>
<keyword evidence="12" id="KW-0665">Pyrimidine biosynthesis</keyword>
<evidence type="ECO:0000256" key="10">
    <source>
        <dbReference type="ARBA" id="ARBA00022840"/>
    </source>
</evidence>
<dbReference type="GO" id="GO:0006207">
    <property type="term" value="P:'de novo' pyrimidine nucleobase biosynthetic process"/>
    <property type="evidence" value="ECO:0007669"/>
    <property type="project" value="InterPro"/>
</dbReference>
<name>L1L9R7_THEEQ</name>
<dbReference type="NCBIfam" id="NF009475">
    <property type="entry name" value="PRK12838.1"/>
    <property type="match status" value="1"/>
</dbReference>
<dbReference type="VEuPathDB" id="PiroplasmaDB:BEWA_016720"/>
<dbReference type="GO" id="GO:0005524">
    <property type="term" value="F:ATP binding"/>
    <property type="evidence" value="ECO:0007669"/>
    <property type="project" value="UniProtKB-UniRule"/>
</dbReference>
<dbReference type="OrthoDB" id="1924069at2759"/>
<dbReference type="InterPro" id="IPR036897">
    <property type="entry name" value="CarbamoylP_synth_lsu_oligo_sf"/>
</dbReference>
<dbReference type="Proteomes" id="UP000031512">
    <property type="component" value="Unassembled WGS sequence"/>
</dbReference>
<evidence type="ECO:0000256" key="6">
    <source>
        <dbReference type="ARBA" id="ARBA00022605"/>
    </source>
</evidence>
<dbReference type="InterPro" id="IPR005480">
    <property type="entry name" value="CPSase_lsu_oligo"/>
</dbReference>
<evidence type="ECO:0000256" key="13">
    <source>
        <dbReference type="ARBA" id="ARBA00023211"/>
    </source>
</evidence>
<comment type="cofactor">
    <cofactor evidence="1">
        <name>Mn(2+)</name>
        <dbReference type="ChEBI" id="CHEBI:29035"/>
    </cofactor>
</comment>
<evidence type="ECO:0000256" key="7">
    <source>
        <dbReference type="ARBA" id="ARBA00022723"/>
    </source>
</evidence>
<evidence type="ECO:0000256" key="15">
    <source>
        <dbReference type="PROSITE-ProRule" id="PRU00409"/>
    </source>
</evidence>
<keyword evidence="11" id="KW-0460">Magnesium</keyword>
<dbReference type="PRINTS" id="PR00097">
    <property type="entry name" value="ANTSNTHASEII"/>
</dbReference>
<dbReference type="FunFam" id="1.10.1030.10:FF:000002">
    <property type="entry name" value="Carbamoyl-phosphate synthase large chain"/>
    <property type="match status" value="1"/>
</dbReference>
<keyword evidence="9 15" id="KW-0547">Nucleotide-binding</keyword>
<dbReference type="PROSITE" id="PS00867">
    <property type="entry name" value="CPSASE_2"/>
    <property type="match status" value="1"/>
</dbReference>
<feature type="domain" description="MGS-like" evidence="17">
    <location>
        <begin position="1429"/>
        <end position="1620"/>
    </location>
</feature>
<dbReference type="GO" id="GO:0004087">
    <property type="term" value="F:carbamoyl-phosphate synthase (ammonia) activity"/>
    <property type="evidence" value="ECO:0007669"/>
    <property type="project" value="UniProtKB-EC"/>
</dbReference>
<dbReference type="GO" id="GO:0006541">
    <property type="term" value="P:glutamine metabolic process"/>
    <property type="evidence" value="ECO:0007669"/>
    <property type="project" value="InterPro"/>
</dbReference>
<organism evidence="18 19">
    <name type="scientific">Theileria equi strain WA</name>
    <dbReference type="NCBI Taxonomy" id="1537102"/>
    <lineage>
        <taxon>Eukaryota</taxon>
        <taxon>Sar</taxon>
        <taxon>Alveolata</taxon>
        <taxon>Apicomplexa</taxon>
        <taxon>Aconoidasida</taxon>
        <taxon>Piroplasmida</taxon>
        <taxon>Theileriidae</taxon>
        <taxon>Theileria</taxon>
    </lineage>
</organism>
<dbReference type="PANTHER" id="PTHR11405:SF5">
    <property type="entry name" value="CAD PROTEIN"/>
    <property type="match status" value="1"/>
</dbReference>
<evidence type="ECO:0000256" key="8">
    <source>
        <dbReference type="ARBA" id="ARBA00022737"/>
    </source>
</evidence>
<evidence type="ECO:0000259" key="16">
    <source>
        <dbReference type="PROSITE" id="PS50975"/>
    </source>
</evidence>
<sequence>MSSESLKRQAPWRPKELYTGPPAKLILKDGKEFHGYSFGYENPNSASPSCLDTTGEVVFSTAMLGYYEAVTDPSFVGQILVLTYPLIGNVGVPENDVDEYGLLRWFESASNKVRGLVICDYCINDSHWRSTKTFGAWLKEKKIPAIAGIDTRALTKHLRNFGSTFGRIVLGEEALAPTDPALLQDGHFFSPNDYTISELFVNVKPTLYSLVDVDSKIYLKKYEFTEQQILDLIAKDPYILHTAKGLEEYCIFDGTGKYPVESFANNADYIKNGRPKLLIIVDCGIKNSIIRSILQWTSVGTKALIVPSAFDFTKIEYDGLFLSNGPGNPEKSTTTIKNVRAALKRPTPIFGICLGNQILALSAGAKVYKMLYGNRGFNQPCIDLRTYKCYATIQNHGYAIDRTTLPEGWAILFENANDHTVEGIVHKELPWFSVQFHPEVTAGPTDTTFLIRDFMNCIERNTTLPLHIRQMSTHVKCKRILLLSSGGLSIGQAGEFDYSGSQAIKALKEAGAKVILVNPNVATVQTSGMADVTYFLPITFEYVSEIIRKERPDGIMCGFGGQTGLNCGIELWRSGILKEFSCEVLGTSIETILDTEDRARFSQKMQEIDERCAPSLVAASVQECLDAAERLGYPVLVRGNFELGGFGSGFANCKEELLAITERIFNTSGAFCIANSEGSSHGEGTAESIYVHVDKSLCGWKEIEFEILRDSNDNCVCAASMENFDPLGIHTGDSIVVAPAQTLNGLECYKLREVAFKVVRHLGIVGECNIQFAVDTKSEEYFIVELNARLSRSSALASKATGYPLAYMAAKVALGYDLVQMRNCITHVTTACYEPSLDYLVVKLPKWDLKKFEFADTSLGSCMKSVGEVMSIGRTFEEAMQKAIRMGNDEMTGFEAGNLSNETLENVIKVLKHPTPDRVAAIFRAFELGLTVKEISAYSLIDPWFIHKLHNVFIATNSIKEFKSLKDMTASQMYFFKTMGFSDKQIAKVWTKSESAPTEDDVRAHRKALGILPFVKLIDTLAAEYPAKTNYCYLTYNGVEHDVVPCKPVGTEYPGIIVLGCGPYRIGSSIEFDWSAVGCIKTLRNIGHAAIIVNCNPETVSTDFDVSDRLYFEELTTEIVDAIYQFENPYGIIISVGGQTANNLACKLSELGTNVLGTSVESIDKCECRNKFSEICDILNIDQPPWEEFTSVEGAREFCKKVCFPVLVRPSYVLSGASMRVITSFAELDKFLQTSAVVNRSHPVVISKFIENAKEVEMDCVAQHGIILNYAISEHVEYAGTHSGDATLLLPAQNIFVDTHRRVKKITQKLSRHLNISGPFNVQFMCKNGQIKIIECNLRASRTLPFISKTFNVDFIDLATRVMVGAPFRVHNIQLMDLDYVAIKMPVFSFDRLHPADPLLGVEMKSTGEIAAFGASKYEAILKAMIASGRKMPKKGVLLSLGSSMDKFIFAKKIRGLLGLGLDVYATEGTFDYVTKLWSSEKALSDDSPDAVSPVESAHNVQLKLRDMTEEVIDVSHVDGTRKIGKFYKVFKPSQKKEPSALDALRDGKVDLFINVSDTVNSEQTTDGYIMRRAFVNAKVTLISSTKLATLLIDALMLQDVKISKGKTFLHAKSHHEYMS</sequence>
<dbReference type="EC" id="6.3.4.16" evidence="18"/>
<dbReference type="GO" id="GO:0004088">
    <property type="term" value="F:carbamoyl-phosphate synthase (glutamine-hydrolyzing) activity"/>
    <property type="evidence" value="ECO:0007669"/>
    <property type="project" value="InterPro"/>
</dbReference>
<dbReference type="FunFam" id="3.40.50.20:FF:000002">
    <property type="entry name" value="Carbamoyl-phosphate synthase large chain"/>
    <property type="match status" value="1"/>
</dbReference>
<dbReference type="InterPro" id="IPR011761">
    <property type="entry name" value="ATP-grasp"/>
</dbReference>
<dbReference type="InterPro" id="IPR005479">
    <property type="entry name" value="CPAse_ATP-bd"/>
</dbReference>
<dbReference type="InterPro" id="IPR005483">
    <property type="entry name" value="CPSase_dom"/>
</dbReference>
<dbReference type="CDD" id="cd01744">
    <property type="entry name" value="GATase1_CPSase"/>
    <property type="match status" value="1"/>
</dbReference>
<dbReference type="InterPro" id="IPR017926">
    <property type="entry name" value="GATASE"/>
</dbReference>
<dbReference type="Pfam" id="PF00988">
    <property type="entry name" value="CPSase_sm_chain"/>
    <property type="match status" value="1"/>
</dbReference>
<dbReference type="InterPro" id="IPR002474">
    <property type="entry name" value="CarbamoylP_synth_ssu_N"/>
</dbReference>
<dbReference type="SUPFAM" id="SSF48108">
    <property type="entry name" value="Carbamoyl phosphate synthetase, large subunit connection domain"/>
    <property type="match status" value="1"/>
</dbReference>
<keyword evidence="4" id="KW-0055">Arginine biosynthesis</keyword>
<dbReference type="PRINTS" id="PR00099">
    <property type="entry name" value="CPSGATASE"/>
</dbReference>
<dbReference type="InterPro" id="IPR013815">
    <property type="entry name" value="ATP_grasp_subdomain_1"/>
</dbReference>
<dbReference type="Pfam" id="PF25596">
    <property type="entry name" value="CPSase_L_D1"/>
    <property type="match status" value="2"/>
</dbReference>
<dbReference type="NCBIfam" id="NF009455">
    <property type="entry name" value="PRK12815.1"/>
    <property type="match status" value="1"/>
</dbReference>
<dbReference type="InterPro" id="IPR029062">
    <property type="entry name" value="Class_I_gatase-like"/>
</dbReference>
<dbReference type="STRING" id="1537102.L1L9R7"/>
<evidence type="ECO:0000256" key="4">
    <source>
        <dbReference type="ARBA" id="ARBA00022571"/>
    </source>
</evidence>
<dbReference type="InterPro" id="IPR006274">
    <property type="entry name" value="CarbamoylP_synth_ssu"/>
</dbReference>
<dbReference type="SMART" id="SM01097">
    <property type="entry name" value="CPSase_sm_chain"/>
    <property type="match status" value="1"/>
</dbReference>
<dbReference type="Gene3D" id="3.40.50.1380">
    <property type="entry name" value="Methylglyoxal synthase-like domain"/>
    <property type="match status" value="1"/>
</dbReference>
<keyword evidence="13" id="KW-0464">Manganese</keyword>
<dbReference type="PANTHER" id="PTHR11405">
    <property type="entry name" value="CARBAMOYLTRANSFERASE FAMILY MEMBER"/>
    <property type="match status" value="1"/>
</dbReference>
<evidence type="ECO:0000256" key="9">
    <source>
        <dbReference type="ARBA" id="ARBA00022741"/>
    </source>
</evidence>
<dbReference type="SUPFAM" id="SSF56059">
    <property type="entry name" value="Glutathione synthetase ATP-binding domain-like"/>
    <property type="match status" value="2"/>
</dbReference>
<dbReference type="InterPro" id="IPR058047">
    <property type="entry name" value="CPSase_preATP-grasp"/>
</dbReference>
<dbReference type="SUPFAM" id="SSF52440">
    <property type="entry name" value="PreATP-grasp domain"/>
    <property type="match status" value="2"/>
</dbReference>
<dbReference type="Gene3D" id="3.40.50.20">
    <property type="match status" value="2"/>
</dbReference>
<dbReference type="Gene3D" id="3.50.30.20">
    <property type="entry name" value="Carbamoyl-phosphate synthase small subunit, N-terminal domain"/>
    <property type="match status" value="1"/>
</dbReference>
<dbReference type="EMBL" id="ACOU01000008">
    <property type="protein sequence ID" value="EKX71994.1"/>
    <property type="molecule type" value="Genomic_DNA"/>
</dbReference>
<dbReference type="SUPFAM" id="SSF52021">
    <property type="entry name" value="Carbamoyl phosphate synthetase, small subunit N-terminal domain"/>
    <property type="match status" value="1"/>
</dbReference>
<dbReference type="PRINTS" id="PR00096">
    <property type="entry name" value="GATASE"/>
</dbReference>
<feature type="domain" description="ATP-grasp" evidence="16">
    <location>
        <begin position="602"/>
        <end position="814"/>
    </location>
</feature>
<dbReference type="PROSITE" id="PS51273">
    <property type="entry name" value="GATASE_TYPE_1"/>
    <property type="match status" value="1"/>
</dbReference>
<dbReference type="GO" id="GO:0006221">
    <property type="term" value="P:pyrimidine nucleotide biosynthetic process"/>
    <property type="evidence" value="ECO:0007669"/>
    <property type="project" value="UniProtKB-KW"/>
</dbReference>
<evidence type="ECO:0000256" key="5">
    <source>
        <dbReference type="ARBA" id="ARBA00022598"/>
    </source>
</evidence>
<comment type="pathway">
    <text evidence="2">Amino-acid biosynthesis; L-arginine biosynthesis.</text>
</comment>
<dbReference type="NCBIfam" id="TIGR01369">
    <property type="entry name" value="CPSaseII_lrg"/>
    <property type="match status" value="1"/>
</dbReference>
<keyword evidence="7" id="KW-0479">Metal-binding</keyword>
<dbReference type="KEGG" id="beq:BEWA_016720"/>
<dbReference type="InterPro" id="IPR036480">
    <property type="entry name" value="CarbP_synth_ssu_N_sf"/>
</dbReference>
<dbReference type="HAMAP" id="MF_01209">
    <property type="entry name" value="CPSase_S_chain"/>
    <property type="match status" value="1"/>
</dbReference>
<dbReference type="GO" id="GO:0006526">
    <property type="term" value="P:L-arginine biosynthetic process"/>
    <property type="evidence" value="ECO:0007669"/>
    <property type="project" value="UniProtKB-KW"/>
</dbReference>
<dbReference type="eggNOG" id="KOG0370">
    <property type="taxonomic scope" value="Eukaryota"/>
</dbReference>
<dbReference type="PROSITE" id="PS51855">
    <property type="entry name" value="MGS"/>
    <property type="match status" value="1"/>
</dbReference>
<dbReference type="Gene3D" id="3.40.50.880">
    <property type="match status" value="1"/>
</dbReference>
<dbReference type="GO" id="GO:0005737">
    <property type="term" value="C:cytoplasm"/>
    <property type="evidence" value="ECO:0007669"/>
    <property type="project" value="TreeGrafter"/>
</dbReference>
<protein>
    <submittedName>
        <fullName evidence="18">Glutamine-dependent carbamoyl phosphate synthase, putative</fullName>
        <ecNumber evidence="18">6.3.4.16</ecNumber>
    </submittedName>
</protein>
<comment type="catalytic activity">
    <reaction evidence="14">
        <text>hydrogencarbonate + NH4(+) + 2 ATP = carbamoyl phosphate + 2 ADP + phosphate + 2 H(+)</text>
        <dbReference type="Rhea" id="RHEA:18029"/>
        <dbReference type="ChEBI" id="CHEBI:15378"/>
        <dbReference type="ChEBI" id="CHEBI:17544"/>
        <dbReference type="ChEBI" id="CHEBI:28938"/>
        <dbReference type="ChEBI" id="CHEBI:30616"/>
        <dbReference type="ChEBI" id="CHEBI:43474"/>
        <dbReference type="ChEBI" id="CHEBI:58228"/>
        <dbReference type="ChEBI" id="CHEBI:456216"/>
        <dbReference type="EC" id="6.3.4.16"/>
    </reaction>
</comment>
<dbReference type="FunFam" id="3.40.50.20:FF:000001">
    <property type="entry name" value="Carbamoyl-phosphate synthase large chain"/>
    <property type="match status" value="1"/>
</dbReference>
<dbReference type="FunFam" id="3.30.470.20:FF:000051">
    <property type="entry name" value="Carbamoyl phosphate synthetase II"/>
    <property type="match status" value="1"/>
</dbReference>
<dbReference type="RefSeq" id="XP_004831446.1">
    <property type="nucleotide sequence ID" value="XM_004831389.1"/>
</dbReference>
<evidence type="ECO:0000259" key="17">
    <source>
        <dbReference type="PROSITE" id="PS51855"/>
    </source>
</evidence>
<dbReference type="SUPFAM" id="SSF52335">
    <property type="entry name" value="Methylglyoxal synthase-like"/>
    <property type="match status" value="1"/>
</dbReference>
<dbReference type="GeneID" id="15804950"/>
<dbReference type="NCBIfam" id="NF003671">
    <property type="entry name" value="PRK05294.1"/>
    <property type="match status" value="1"/>
</dbReference>
<dbReference type="GO" id="GO:0046872">
    <property type="term" value="F:metal ion binding"/>
    <property type="evidence" value="ECO:0007669"/>
    <property type="project" value="UniProtKB-KW"/>
</dbReference>
<dbReference type="InterPro" id="IPR006275">
    <property type="entry name" value="CPSase_lsu"/>
</dbReference>
<evidence type="ECO:0000256" key="11">
    <source>
        <dbReference type="ARBA" id="ARBA00022842"/>
    </source>
</evidence>
<keyword evidence="6" id="KW-0028">Amino-acid biosynthesis</keyword>
<dbReference type="FunFam" id="3.30.470.20:FF:000001">
    <property type="entry name" value="Carbamoyl-phosphate synthase large chain"/>
    <property type="match status" value="1"/>
</dbReference>
<dbReference type="Pfam" id="PF00117">
    <property type="entry name" value="GATase"/>
    <property type="match status" value="1"/>
</dbReference>
<dbReference type="PROSITE" id="PS50975">
    <property type="entry name" value="ATP_GRASP"/>
    <property type="match status" value="2"/>
</dbReference>
<evidence type="ECO:0000256" key="12">
    <source>
        <dbReference type="ARBA" id="ARBA00022975"/>
    </source>
</evidence>
<keyword evidence="8" id="KW-0677">Repeat</keyword>
<feature type="domain" description="ATP-grasp" evidence="16">
    <location>
        <begin position="1173"/>
        <end position="1364"/>
    </location>
</feature>
<dbReference type="Pfam" id="PF02787">
    <property type="entry name" value="CPSase_L_D3"/>
    <property type="match status" value="1"/>
</dbReference>
<evidence type="ECO:0000256" key="3">
    <source>
        <dbReference type="ARBA" id="ARBA00009799"/>
    </source>
</evidence>
<evidence type="ECO:0000313" key="19">
    <source>
        <dbReference type="Proteomes" id="UP000031512"/>
    </source>
</evidence>
<proteinExistence type="inferred from homology"/>
<gene>
    <name evidence="18" type="ORF">BEWA_016720</name>
</gene>
<keyword evidence="5 18" id="KW-0436">Ligase</keyword>
<accession>L1L9R7</accession>